<sequence>EAPADTQKTAAIAILRSAGVRPVTIEDDTVVLTFRYPYHKEQIEKPENQQVAKKIISNFLGRPCQVRCILEDNHLVRAALKMGAEVTSVEEK</sequence>
<accession>X1IVW3</accession>
<comment type="caution">
    <text evidence="1">The sequence shown here is derived from an EMBL/GenBank/DDBJ whole genome shotgun (WGS) entry which is preliminary data.</text>
</comment>
<feature type="non-terminal residue" evidence="1">
    <location>
        <position position="1"/>
    </location>
</feature>
<name>X1IVW3_9ZZZZ</name>
<reference evidence="1" key="1">
    <citation type="journal article" date="2014" name="Front. Microbiol.">
        <title>High frequency of phylogenetically diverse reductive dehalogenase-homologous genes in deep subseafloor sedimentary metagenomes.</title>
        <authorList>
            <person name="Kawai M."/>
            <person name="Futagami T."/>
            <person name="Toyoda A."/>
            <person name="Takaki Y."/>
            <person name="Nishi S."/>
            <person name="Hori S."/>
            <person name="Arai W."/>
            <person name="Tsubouchi T."/>
            <person name="Morono Y."/>
            <person name="Uchiyama I."/>
            <person name="Ito T."/>
            <person name="Fujiyama A."/>
            <person name="Inagaki F."/>
            <person name="Takami H."/>
        </authorList>
    </citation>
    <scope>NUCLEOTIDE SEQUENCE</scope>
    <source>
        <strain evidence="1">Expedition CK06-06</strain>
    </source>
</reference>
<dbReference type="AlphaFoldDB" id="X1IVW3"/>
<gene>
    <name evidence="1" type="ORF">S03H2_63556</name>
</gene>
<evidence type="ECO:0000313" key="1">
    <source>
        <dbReference type="EMBL" id="GAH85862.1"/>
    </source>
</evidence>
<protein>
    <submittedName>
        <fullName evidence="1">Uncharacterized protein</fullName>
    </submittedName>
</protein>
<proteinExistence type="predicted"/>
<dbReference type="EMBL" id="BARU01041196">
    <property type="protein sequence ID" value="GAH85862.1"/>
    <property type="molecule type" value="Genomic_DNA"/>
</dbReference>
<organism evidence="1">
    <name type="scientific">marine sediment metagenome</name>
    <dbReference type="NCBI Taxonomy" id="412755"/>
    <lineage>
        <taxon>unclassified sequences</taxon>
        <taxon>metagenomes</taxon>
        <taxon>ecological metagenomes</taxon>
    </lineage>
</organism>